<gene>
    <name evidence="2" type="primary">dapA2_2</name>
    <name evidence="2" type="ORF">SAMEA3906487_03652</name>
</gene>
<sequence length="309" mass="33506">MKTSPVTVADLQRSVIAVPPLARNADLSLNHDANRVVLRHLEAGGVRSVMYGGNANFYHIAVSEYARVLDFLAQAAGDDTWVLPSAGPDYGKLMDQARLLRERAFPTAMLLPMSFPYTDAGLADGVRRFSDALGRPVVVYIKSEHYLAPETLARLVAEERIAAIKYAVVRQDPGQDPYLSDLLAAVDKRYVVSGIGERPAVTHFRQFGLSSFTSGSVCVAPRGSMQMLRCLQAGDFGQAEALRQAYLPLEDCRDEISPIRVLHDAVTLAGVADMGPMLPLLSGLAPAERERVAPVAQALLARDREAHAA</sequence>
<dbReference type="PATRIC" id="fig|123899.6.peg.3653"/>
<dbReference type="OrthoDB" id="8878499at2"/>
<dbReference type="Proteomes" id="UP000076825">
    <property type="component" value="Chromosome 1"/>
</dbReference>
<evidence type="ECO:0000256" key="1">
    <source>
        <dbReference type="ARBA" id="ARBA00023239"/>
    </source>
</evidence>
<dbReference type="STRING" id="123899.SAMEA3906487_03652"/>
<accession>A0A157R2R0</accession>
<keyword evidence="1 2" id="KW-0456">Lyase</keyword>
<organism evidence="2 3">
    <name type="scientific">Bordetella trematum</name>
    <dbReference type="NCBI Taxonomy" id="123899"/>
    <lineage>
        <taxon>Bacteria</taxon>
        <taxon>Pseudomonadati</taxon>
        <taxon>Pseudomonadota</taxon>
        <taxon>Betaproteobacteria</taxon>
        <taxon>Burkholderiales</taxon>
        <taxon>Alcaligenaceae</taxon>
        <taxon>Bordetella</taxon>
    </lineage>
</organism>
<dbReference type="eggNOG" id="COG0329">
    <property type="taxonomic scope" value="Bacteria"/>
</dbReference>
<dbReference type="RefSeq" id="WP_025514634.1">
    <property type="nucleotide sequence ID" value="NZ_CP016340.1"/>
</dbReference>
<dbReference type="SMART" id="SM01130">
    <property type="entry name" value="DHDPS"/>
    <property type="match status" value="1"/>
</dbReference>
<dbReference type="Gene3D" id="3.20.20.70">
    <property type="entry name" value="Aldolase class I"/>
    <property type="match status" value="1"/>
</dbReference>
<reference evidence="2 3" key="1">
    <citation type="submission" date="2016-04" db="EMBL/GenBank/DDBJ databases">
        <authorList>
            <consortium name="Pathogen Informatics"/>
        </authorList>
    </citation>
    <scope>NUCLEOTIDE SEQUENCE [LARGE SCALE GENOMIC DNA]</scope>
    <source>
        <strain evidence="2 3">H044680328</strain>
    </source>
</reference>
<dbReference type="InterPro" id="IPR013785">
    <property type="entry name" value="Aldolase_TIM"/>
</dbReference>
<dbReference type="AlphaFoldDB" id="A0A157R2R0"/>
<dbReference type="GeneID" id="56589113"/>
<proteinExistence type="predicted"/>
<evidence type="ECO:0000313" key="3">
    <source>
        <dbReference type="Proteomes" id="UP000076825"/>
    </source>
</evidence>
<name>A0A157R2R0_9BORD</name>
<keyword evidence="3" id="KW-1185">Reference proteome</keyword>
<dbReference type="InterPro" id="IPR002220">
    <property type="entry name" value="DapA-like"/>
</dbReference>
<evidence type="ECO:0000313" key="2">
    <source>
        <dbReference type="EMBL" id="SAI73368.1"/>
    </source>
</evidence>
<protein>
    <submittedName>
        <fullName evidence="2">Dihydrodipicolinate synthase</fullName>
        <ecNumber evidence="2">4.3.3.7</ecNumber>
    </submittedName>
</protein>
<dbReference type="EC" id="4.3.3.7" evidence="2"/>
<dbReference type="KEGG" id="btrm:SAMEA390648703652"/>
<dbReference type="SUPFAM" id="SSF51569">
    <property type="entry name" value="Aldolase"/>
    <property type="match status" value="1"/>
</dbReference>
<dbReference type="GO" id="GO:0008840">
    <property type="term" value="F:4-hydroxy-tetrahydrodipicolinate synthase activity"/>
    <property type="evidence" value="ECO:0007669"/>
    <property type="project" value="UniProtKB-EC"/>
</dbReference>
<dbReference type="Pfam" id="PF00701">
    <property type="entry name" value="DHDPS"/>
    <property type="match status" value="1"/>
</dbReference>
<dbReference type="EMBL" id="LT546645">
    <property type="protein sequence ID" value="SAI73368.1"/>
    <property type="molecule type" value="Genomic_DNA"/>
</dbReference>
<dbReference type="CDD" id="cd00408">
    <property type="entry name" value="DHDPS-like"/>
    <property type="match status" value="1"/>
</dbReference>